<dbReference type="STRING" id="1391654.AKJ09_07810"/>
<evidence type="ECO:0000313" key="2">
    <source>
        <dbReference type="Proteomes" id="UP000064967"/>
    </source>
</evidence>
<dbReference type="EMBL" id="CP012333">
    <property type="protein sequence ID" value="AKV01147.1"/>
    <property type="molecule type" value="Genomic_DNA"/>
</dbReference>
<accession>A0A0K1Q652</accession>
<evidence type="ECO:0000313" key="1">
    <source>
        <dbReference type="EMBL" id="AKV01147.1"/>
    </source>
</evidence>
<dbReference type="Pfam" id="PF05159">
    <property type="entry name" value="Capsule_synth"/>
    <property type="match status" value="1"/>
</dbReference>
<dbReference type="GO" id="GO:0015774">
    <property type="term" value="P:polysaccharide transport"/>
    <property type="evidence" value="ECO:0007669"/>
    <property type="project" value="InterPro"/>
</dbReference>
<dbReference type="InterPro" id="IPR007833">
    <property type="entry name" value="Capsule_polysaccharide_synth"/>
</dbReference>
<keyword evidence="2" id="KW-1185">Reference proteome</keyword>
<sequence>MHFDFVFPVLNDVPNQLWFTDTKKKTKAGERSWLEARPVSELDFFINIGEELQRRGKTVAFIATTPRIQQRLRERFEEVFYAYEGLVRRRAVPAQEVWELERTYRIGSLRGWVYAERAYDWALDYDDLLPRAVHLLRYMDRFVTEHSVGVFINNIGGELIRRAMAAVGAVHGVENLIFDFVALPQRFGLTNEETGLRLPLAPEQASEEDLAWARGYLGELRGRRKPWMPASPLGFERGNFERAFAAVAATPYQKDVSIRRLLGERARRVARRIAGSALWEQVRPGERYVFFPVHLPNDTVVTLRAPQFQRQDELVQFIAERALPADTKLYVKPHIGARDSFPIDFLTKIRRLPNVRLVAPATNPHDLIEKALVTIVINSTAGFESIVHERPTVVLGKPWYAHQGLTVDVARLDDLPGAMEQALSFRPPVDRLLHFLAHYRNMTYEGTYGWADPENVAKLASVLVARLDLRSQPVAAVAS</sequence>
<protein>
    <recommendedName>
        <fullName evidence="3">Capsular polysaccharide export system protein KpsS</fullName>
    </recommendedName>
</protein>
<organism evidence="1 2">
    <name type="scientific">Labilithrix luteola</name>
    <dbReference type="NCBI Taxonomy" id="1391654"/>
    <lineage>
        <taxon>Bacteria</taxon>
        <taxon>Pseudomonadati</taxon>
        <taxon>Myxococcota</taxon>
        <taxon>Polyangia</taxon>
        <taxon>Polyangiales</taxon>
        <taxon>Labilitrichaceae</taxon>
        <taxon>Labilithrix</taxon>
    </lineage>
</organism>
<dbReference type="KEGG" id="llu:AKJ09_07810"/>
<dbReference type="GO" id="GO:0000271">
    <property type="term" value="P:polysaccharide biosynthetic process"/>
    <property type="evidence" value="ECO:0007669"/>
    <property type="project" value="InterPro"/>
</dbReference>
<dbReference type="Proteomes" id="UP000064967">
    <property type="component" value="Chromosome"/>
</dbReference>
<dbReference type="OrthoDB" id="9794206at2"/>
<gene>
    <name evidence="1" type="ORF">AKJ09_07810</name>
</gene>
<reference evidence="1 2" key="1">
    <citation type="submission" date="2015-08" db="EMBL/GenBank/DDBJ databases">
        <authorList>
            <person name="Babu N.S."/>
            <person name="Beckwith C.J."/>
            <person name="Beseler K.G."/>
            <person name="Brison A."/>
            <person name="Carone J.V."/>
            <person name="Caskin T.P."/>
            <person name="Diamond M."/>
            <person name="Durham M.E."/>
            <person name="Foxe J.M."/>
            <person name="Go M."/>
            <person name="Henderson B.A."/>
            <person name="Jones I.B."/>
            <person name="McGettigan J.A."/>
            <person name="Micheletti S.J."/>
            <person name="Nasrallah M.E."/>
            <person name="Ortiz D."/>
            <person name="Piller C.R."/>
            <person name="Privatt S.R."/>
            <person name="Schneider S.L."/>
            <person name="Sharp S."/>
            <person name="Smith T.C."/>
            <person name="Stanton J.D."/>
            <person name="Ullery H.E."/>
            <person name="Wilson R.J."/>
            <person name="Serrano M.G."/>
            <person name="Buck G."/>
            <person name="Lee V."/>
            <person name="Wang Y."/>
            <person name="Carvalho R."/>
            <person name="Voegtly L."/>
            <person name="Shi R."/>
            <person name="Duckworth R."/>
            <person name="Johnson A."/>
            <person name="Loviza R."/>
            <person name="Walstead R."/>
            <person name="Shah Z."/>
            <person name="Kiflezghi M."/>
            <person name="Wade K."/>
            <person name="Ball S.L."/>
            <person name="Bradley K.W."/>
            <person name="Asai D.J."/>
            <person name="Bowman C.A."/>
            <person name="Russell D.A."/>
            <person name="Pope W.H."/>
            <person name="Jacobs-Sera D."/>
            <person name="Hendrix R.W."/>
            <person name="Hatfull G.F."/>
        </authorList>
    </citation>
    <scope>NUCLEOTIDE SEQUENCE [LARGE SCALE GENOMIC DNA]</scope>
    <source>
        <strain evidence="1 2">DSM 27648</strain>
    </source>
</reference>
<proteinExistence type="predicted"/>
<dbReference type="AlphaFoldDB" id="A0A0K1Q652"/>
<name>A0A0K1Q652_9BACT</name>
<evidence type="ECO:0008006" key="3">
    <source>
        <dbReference type="Google" id="ProtNLM"/>
    </source>
</evidence>
<dbReference type="RefSeq" id="WP_146652307.1">
    <property type="nucleotide sequence ID" value="NZ_CP012333.1"/>
</dbReference>